<keyword evidence="3" id="KW-1185">Reference proteome</keyword>
<dbReference type="AlphaFoldDB" id="A0A9D4HWN7"/>
<dbReference type="Proteomes" id="UP000828390">
    <property type="component" value="Unassembled WGS sequence"/>
</dbReference>
<comment type="caution">
    <text evidence="2">The sequence shown here is derived from an EMBL/GenBank/DDBJ whole genome shotgun (WGS) entry which is preliminary data.</text>
</comment>
<feature type="compositionally biased region" description="Polar residues" evidence="1">
    <location>
        <begin position="54"/>
        <end position="63"/>
    </location>
</feature>
<name>A0A9D4HWN7_DREPO</name>
<dbReference type="EMBL" id="JAIWYP010000011">
    <property type="protein sequence ID" value="KAH3735609.1"/>
    <property type="molecule type" value="Genomic_DNA"/>
</dbReference>
<organism evidence="2 3">
    <name type="scientific">Dreissena polymorpha</name>
    <name type="common">Zebra mussel</name>
    <name type="synonym">Mytilus polymorpha</name>
    <dbReference type="NCBI Taxonomy" id="45954"/>
    <lineage>
        <taxon>Eukaryota</taxon>
        <taxon>Metazoa</taxon>
        <taxon>Spiralia</taxon>
        <taxon>Lophotrochozoa</taxon>
        <taxon>Mollusca</taxon>
        <taxon>Bivalvia</taxon>
        <taxon>Autobranchia</taxon>
        <taxon>Heteroconchia</taxon>
        <taxon>Euheterodonta</taxon>
        <taxon>Imparidentia</taxon>
        <taxon>Neoheterodontei</taxon>
        <taxon>Myida</taxon>
        <taxon>Dreissenoidea</taxon>
        <taxon>Dreissenidae</taxon>
        <taxon>Dreissena</taxon>
    </lineage>
</organism>
<feature type="region of interest" description="Disordered" evidence="1">
    <location>
        <begin position="44"/>
        <end position="63"/>
    </location>
</feature>
<protein>
    <submittedName>
        <fullName evidence="2">Uncharacterized protein</fullName>
    </submittedName>
</protein>
<sequence length="63" mass="7034">MSKLVVDTRLKCRLHSTNYDQVIGIFNTNVKAVLLYGSETAGLPKPSPTRYRHLSTSGWAQRG</sequence>
<reference evidence="2" key="2">
    <citation type="submission" date="2020-11" db="EMBL/GenBank/DDBJ databases">
        <authorList>
            <person name="McCartney M.A."/>
            <person name="Auch B."/>
            <person name="Kono T."/>
            <person name="Mallez S."/>
            <person name="Becker A."/>
            <person name="Gohl D.M."/>
            <person name="Silverstein K.A.T."/>
            <person name="Koren S."/>
            <person name="Bechman K.B."/>
            <person name="Herman A."/>
            <person name="Abrahante J.E."/>
            <person name="Garbe J."/>
        </authorList>
    </citation>
    <scope>NUCLEOTIDE SEQUENCE</scope>
    <source>
        <strain evidence="2">Duluth1</strain>
        <tissue evidence="2">Whole animal</tissue>
    </source>
</reference>
<evidence type="ECO:0000313" key="3">
    <source>
        <dbReference type="Proteomes" id="UP000828390"/>
    </source>
</evidence>
<accession>A0A9D4HWN7</accession>
<evidence type="ECO:0000313" key="2">
    <source>
        <dbReference type="EMBL" id="KAH3735609.1"/>
    </source>
</evidence>
<reference evidence="2" key="1">
    <citation type="journal article" date="2019" name="bioRxiv">
        <title>The Genome of the Zebra Mussel, Dreissena polymorpha: A Resource for Invasive Species Research.</title>
        <authorList>
            <person name="McCartney M.A."/>
            <person name="Auch B."/>
            <person name="Kono T."/>
            <person name="Mallez S."/>
            <person name="Zhang Y."/>
            <person name="Obille A."/>
            <person name="Becker A."/>
            <person name="Abrahante J.E."/>
            <person name="Garbe J."/>
            <person name="Badalamenti J.P."/>
            <person name="Herman A."/>
            <person name="Mangelson H."/>
            <person name="Liachko I."/>
            <person name="Sullivan S."/>
            <person name="Sone E.D."/>
            <person name="Koren S."/>
            <person name="Silverstein K.A.T."/>
            <person name="Beckman K.B."/>
            <person name="Gohl D.M."/>
        </authorList>
    </citation>
    <scope>NUCLEOTIDE SEQUENCE</scope>
    <source>
        <strain evidence="2">Duluth1</strain>
        <tissue evidence="2">Whole animal</tissue>
    </source>
</reference>
<gene>
    <name evidence="2" type="ORF">DPMN_042144</name>
</gene>
<proteinExistence type="predicted"/>
<evidence type="ECO:0000256" key="1">
    <source>
        <dbReference type="SAM" id="MobiDB-lite"/>
    </source>
</evidence>